<proteinExistence type="predicted"/>
<organism evidence="2 3">
    <name type="scientific">Nocardioides endophyticus</name>
    <dbReference type="NCBI Taxonomy" id="1353775"/>
    <lineage>
        <taxon>Bacteria</taxon>
        <taxon>Bacillati</taxon>
        <taxon>Actinomycetota</taxon>
        <taxon>Actinomycetes</taxon>
        <taxon>Propionibacteriales</taxon>
        <taxon>Nocardioidaceae</taxon>
        <taxon>Nocardioides</taxon>
    </lineage>
</organism>
<dbReference type="Proteomes" id="UP001499882">
    <property type="component" value="Unassembled WGS sequence"/>
</dbReference>
<protein>
    <recommendedName>
        <fullName evidence="4">Transposase</fullName>
    </recommendedName>
</protein>
<feature type="compositionally biased region" description="Polar residues" evidence="1">
    <location>
        <begin position="142"/>
        <end position="151"/>
    </location>
</feature>
<evidence type="ECO:0000256" key="1">
    <source>
        <dbReference type="SAM" id="MobiDB-lite"/>
    </source>
</evidence>
<feature type="region of interest" description="Disordered" evidence="1">
    <location>
        <begin position="118"/>
        <end position="151"/>
    </location>
</feature>
<reference evidence="3" key="1">
    <citation type="journal article" date="2019" name="Int. J. Syst. Evol. Microbiol.">
        <title>The Global Catalogue of Microorganisms (GCM) 10K type strain sequencing project: providing services to taxonomists for standard genome sequencing and annotation.</title>
        <authorList>
            <consortium name="The Broad Institute Genomics Platform"/>
            <consortium name="The Broad Institute Genome Sequencing Center for Infectious Disease"/>
            <person name="Wu L."/>
            <person name="Ma J."/>
        </authorList>
    </citation>
    <scope>NUCLEOTIDE SEQUENCE [LARGE SCALE GENOMIC DNA]</scope>
    <source>
        <strain evidence="3">JCM 18532</strain>
    </source>
</reference>
<feature type="compositionally biased region" description="Low complexity" evidence="1">
    <location>
        <begin position="123"/>
        <end position="141"/>
    </location>
</feature>
<accession>A0ABP8YU84</accession>
<name>A0ABP8YU84_9ACTN</name>
<dbReference type="EMBL" id="BAABKN010000014">
    <property type="protein sequence ID" value="GAA4737389.1"/>
    <property type="molecule type" value="Genomic_DNA"/>
</dbReference>
<evidence type="ECO:0000313" key="2">
    <source>
        <dbReference type="EMBL" id="GAA4737389.1"/>
    </source>
</evidence>
<evidence type="ECO:0000313" key="3">
    <source>
        <dbReference type="Proteomes" id="UP001499882"/>
    </source>
</evidence>
<evidence type="ECO:0008006" key="4">
    <source>
        <dbReference type="Google" id="ProtNLM"/>
    </source>
</evidence>
<keyword evidence="3" id="KW-1185">Reference proteome</keyword>
<gene>
    <name evidence="2" type="ORF">GCM10023350_21740</name>
</gene>
<comment type="caution">
    <text evidence="2">The sequence shown here is derived from an EMBL/GenBank/DDBJ whole genome shotgun (WGS) entry which is preliminary data.</text>
</comment>
<sequence length="151" mass="16708">MPVTVMCWVLKVARQPYYRWLASPVTAADLDEAYRANAWFDAHTDDPAFGYRFLVDEAADAGESMAARTAWRICSDNGWWSVFGKKRARNGKKPGPPVHDDLVKRNLTAQAPNKLWLSDITGTTPARASSTCARSRRCTPTGSSATRSTRG</sequence>